<organism evidence="2">
    <name type="scientific">Arundo donax</name>
    <name type="common">Giant reed</name>
    <name type="synonym">Donax arundinaceus</name>
    <dbReference type="NCBI Taxonomy" id="35708"/>
    <lineage>
        <taxon>Eukaryota</taxon>
        <taxon>Viridiplantae</taxon>
        <taxon>Streptophyta</taxon>
        <taxon>Embryophyta</taxon>
        <taxon>Tracheophyta</taxon>
        <taxon>Spermatophyta</taxon>
        <taxon>Magnoliopsida</taxon>
        <taxon>Liliopsida</taxon>
        <taxon>Poales</taxon>
        <taxon>Poaceae</taxon>
        <taxon>PACMAD clade</taxon>
        <taxon>Arundinoideae</taxon>
        <taxon>Arundineae</taxon>
        <taxon>Arundo</taxon>
    </lineage>
</organism>
<sequence length="430" mass="46083">MGAEPDFSPPPPPPEPTLSPEPGIPGHDNRNWKADMMSALGESVSFGRFLSEPLEWGKWSAFAHNCYLEEAARQSRPGSVAQRKAFFEAHYARKRKNEADAGADYGEGYDDEEGRDGGEGDLEAADGGCAASSSATESSCMTDEAPGEETCGGGDADAADCGGGVGDGPPVGVSEEVEAIADAVGPSCRMDEATDKLCHKEGDKHFGGAIHGLQSQENQDLCNENLMPADAAEKQPLKESSIVNQDITDSAKKRRLQMSSLFQKPTKFSSPTSSGKKGQSLSVKRRSALHSAKENTSPPSTTNSSKEAATSVPKKRSALTALHMSVSFTRSETGNPAATRSRNLGTTVAERISQLQSESRPVENTQPEEFRPPKKTFSRALPEIAPRTSQVDEQRSSHVMRVKEKLFGSTSPSVHQKTGITKEKEKKTQQ</sequence>
<feature type="region of interest" description="Disordered" evidence="1">
    <location>
        <begin position="97"/>
        <end position="154"/>
    </location>
</feature>
<feature type="compositionally biased region" description="Pro residues" evidence="1">
    <location>
        <begin position="7"/>
        <end position="23"/>
    </location>
</feature>
<dbReference type="PANTHER" id="PTHR47067">
    <property type="entry name" value="TPX2 (TARGETING PROTEIN FOR XKLP2) PROTEIN FAMILY-RELATED"/>
    <property type="match status" value="1"/>
</dbReference>
<dbReference type="EMBL" id="GBRH01195874">
    <property type="protein sequence ID" value="JAE02022.1"/>
    <property type="molecule type" value="Transcribed_RNA"/>
</dbReference>
<feature type="compositionally biased region" description="Polar residues" evidence="1">
    <location>
        <begin position="326"/>
        <end position="346"/>
    </location>
</feature>
<dbReference type="PANTHER" id="PTHR47067:SF7">
    <property type="entry name" value="TPX2 (TARGETING PROTEIN FOR XKLP2) PROTEIN FAMILY"/>
    <property type="match status" value="1"/>
</dbReference>
<reference evidence="2" key="1">
    <citation type="submission" date="2014-09" db="EMBL/GenBank/DDBJ databases">
        <authorList>
            <person name="Magalhaes I.L.F."/>
            <person name="Oliveira U."/>
            <person name="Santos F.R."/>
            <person name="Vidigal T.H.D.A."/>
            <person name="Brescovit A.D."/>
            <person name="Santos A.J."/>
        </authorList>
    </citation>
    <scope>NUCLEOTIDE SEQUENCE</scope>
    <source>
        <tissue evidence="2">Shoot tissue taken approximately 20 cm above the soil surface</tissue>
    </source>
</reference>
<feature type="compositionally biased region" description="Acidic residues" evidence="1">
    <location>
        <begin position="107"/>
        <end position="124"/>
    </location>
</feature>
<dbReference type="AlphaFoldDB" id="A0A0A9EPJ7"/>
<feature type="region of interest" description="Disordered" evidence="1">
    <location>
        <begin position="1"/>
        <end position="32"/>
    </location>
</feature>
<feature type="compositionally biased region" description="Basic and acidic residues" evidence="1">
    <location>
        <begin position="390"/>
        <end position="406"/>
    </location>
</feature>
<feature type="compositionally biased region" description="Basic and acidic residues" evidence="1">
    <location>
        <begin position="420"/>
        <end position="430"/>
    </location>
</feature>
<feature type="region of interest" description="Disordered" evidence="1">
    <location>
        <begin position="221"/>
        <end position="430"/>
    </location>
</feature>
<evidence type="ECO:0000256" key="1">
    <source>
        <dbReference type="SAM" id="MobiDB-lite"/>
    </source>
</evidence>
<feature type="compositionally biased region" description="Polar residues" evidence="1">
    <location>
        <begin position="353"/>
        <end position="367"/>
    </location>
</feature>
<reference evidence="2" key="2">
    <citation type="journal article" date="2015" name="Data Brief">
        <title>Shoot transcriptome of the giant reed, Arundo donax.</title>
        <authorList>
            <person name="Barrero R.A."/>
            <person name="Guerrero F.D."/>
            <person name="Moolhuijzen P."/>
            <person name="Goolsby J.A."/>
            <person name="Tidwell J."/>
            <person name="Bellgard S.E."/>
            <person name="Bellgard M.I."/>
        </authorList>
    </citation>
    <scope>NUCLEOTIDE SEQUENCE</scope>
    <source>
        <tissue evidence="2">Shoot tissue taken approximately 20 cm above the soil surface</tissue>
    </source>
</reference>
<protein>
    <recommendedName>
        <fullName evidence="3">TPX2 C-terminal domain-containing protein</fullName>
    </recommendedName>
</protein>
<name>A0A0A9EPJ7_ARUDO</name>
<feature type="compositionally biased region" description="Low complexity" evidence="1">
    <location>
        <begin position="125"/>
        <end position="139"/>
    </location>
</feature>
<evidence type="ECO:0008006" key="3">
    <source>
        <dbReference type="Google" id="ProtNLM"/>
    </source>
</evidence>
<accession>A0A0A9EPJ7</accession>
<proteinExistence type="predicted"/>
<evidence type="ECO:0000313" key="2">
    <source>
        <dbReference type="EMBL" id="JAE02022.1"/>
    </source>
</evidence>
<feature type="compositionally biased region" description="Low complexity" evidence="1">
    <location>
        <begin position="295"/>
        <end position="305"/>
    </location>
</feature>
<feature type="compositionally biased region" description="Polar residues" evidence="1">
    <location>
        <begin position="257"/>
        <end position="282"/>
    </location>
</feature>
<dbReference type="InterPro" id="IPR044216">
    <property type="entry name" value="WDL7"/>
</dbReference>